<dbReference type="Pfam" id="PF13440">
    <property type="entry name" value="Polysacc_synt_3"/>
    <property type="match status" value="1"/>
</dbReference>
<dbReference type="OrthoDB" id="8471001at2"/>
<reference evidence="2 3" key="1">
    <citation type="submission" date="2019-01" db="EMBL/GenBank/DDBJ databases">
        <authorList>
            <person name="Chen W.-M."/>
        </authorList>
    </citation>
    <scope>NUCLEOTIDE SEQUENCE [LARGE SCALE GENOMIC DNA]</scope>
    <source>
        <strain evidence="2 3">TLA-22</strain>
    </source>
</reference>
<dbReference type="EMBL" id="RZUL01000005">
    <property type="protein sequence ID" value="RVT39907.1"/>
    <property type="molecule type" value="Genomic_DNA"/>
</dbReference>
<proteinExistence type="predicted"/>
<dbReference type="Proteomes" id="UP000282977">
    <property type="component" value="Unassembled WGS sequence"/>
</dbReference>
<protein>
    <recommendedName>
        <fullName evidence="4">Polysaccharide biosynthesis protein</fullName>
    </recommendedName>
</protein>
<accession>A0A437J587</accession>
<keyword evidence="1" id="KW-0812">Transmembrane</keyword>
<name>A0A437J587_9SPHN</name>
<dbReference type="AlphaFoldDB" id="A0A437J587"/>
<gene>
    <name evidence="2" type="ORF">ENE74_14330</name>
</gene>
<keyword evidence="1" id="KW-1133">Transmembrane helix</keyword>
<feature type="transmembrane region" description="Helical" evidence="1">
    <location>
        <begin position="124"/>
        <end position="144"/>
    </location>
</feature>
<evidence type="ECO:0000313" key="2">
    <source>
        <dbReference type="EMBL" id="RVT39907.1"/>
    </source>
</evidence>
<evidence type="ECO:0000256" key="1">
    <source>
        <dbReference type="SAM" id="Phobius"/>
    </source>
</evidence>
<evidence type="ECO:0000313" key="3">
    <source>
        <dbReference type="Proteomes" id="UP000282977"/>
    </source>
</evidence>
<feature type="transmembrane region" description="Helical" evidence="1">
    <location>
        <begin position="300"/>
        <end position="321"/>
    </location>
</feature>
<feature type="transmembrane region" description="Helical" evidence="1">
    <location>
        <begin position="378"/>
        <end position="400"/>
    </location>
</feature>
<keyword evidence="3" id="KW-1185">Reference proteome</keyword>
<feature type="transmembrane region" description="Helical" evidence="1">
    <location>
        <begin position="98"/>
        <end position="118"/>
    </location>
</feature>
<feature type="transmembrane region" description="Helical" evidence="1">
    <location>
        <begin position="60"/>
        <end position="78"/>
    </location>
</feature>
<feature type="transmembrane region" description="Helical" evidence="1">
    <location>
        <begin position="248"/>
        <end position="265"/>
    </location>
</feature>
<feature type="transmembrane region" description="Helical" evidence="1">
    <location>
        <begin position="333"/>
        <end position="357"/>
    </location>
</feature>
<comment type="caution">
    <text evidence="2">The sequence shown here is derived from an EMBL/GenBank/DDBJ whole genome shotgun (WGS) entry which is preliminary data.</text>
</comment>
<keyword evidence="1" id="KW-0472">Membrane</keyword>
<organism evidence="2 3">
    <name type="scientific">Sphingobium algorifonticola</name>
    <dbReference type="NCBI Taxonomy" id="2008318"/>
    <lineage>
        <taxon>Bacteria</taxon>
        <taxon>Pseudomonadati</taxon>
        <taxon>Pseudomonadota</taxon>
        <taxon>Alphaproteobacteria</taxon>
        <taxon>Sphingomonadales</taxon>
        <taxon>Sphingomonadaceae</taxon>
        <taxon>Sphingobium</taxon>
    </lineage>
</organism>
<dbReference type="RefSeq" id="WP_127691604.1">
    <property type="nucleotide sequence ID" value="NZ_RZUL01000005.1"/>
</dbReference>
<sequence>MTAEAPRKRSGRRAAILDWLAKGPFAIAASTLQGGVNYFIVLFLSFGAGLAATGEYRTYFSYYSLFALASMMESNKVFIRSVVNDDTAAATGLFANRLLFSVGTVVVLAGIWAVGLLIEQPLLDPMILAIGLVGAVIYPFDFYIAELQARRRFRMLFVVESVKYGGALLVFILMVRTGFGIGAAVLAQLAFMGLCNISFFRLFSRRWVLFGEVWRRFGALIAGGPAHQARLYSFANIFPASLEHVDKLLVGWVFGLEFLGVYTLAYSTGRFLYNILKPAMYVYYRRFVDAMPGWPLLRRVSLIFTILGVGTSIIFLAAIAYVPQMAKFADGRWATVILFCSYGLGILHAVYSQAFALNKDSVASHSFRAHMRATAISLILLTVALGSPPMLALILLALQYPVRDGLSVLLMDRYRRSGGT</sequence>
<evidence type="ECO:0008006" key="4">
    <source>
        <dbReference type="Google" id="ProtNLM"/>
    </source>
</evidence>